<evidence type="ECO:0000313" key="7">
    <source>
        <dbReference type="EMBL" id="KMT65424.1"/>
    </source>
</evidence>
<dbReference type="AlphaFoldDB" id="A0A0J8GVT1"/>
<dbReference type="PANTHER" id="PTHR30329:SF21">
    <property type="entry name" value="LIPOPROTEIN YIAD-RELATED"/>
    <property type="match status" value="1"/>
</dbReference>
<keyword evidence="8" id="KW-1185">Reference proteome</keyword>
<dbReference type="CDD" id="cd07185">
    <property type="entry name" value="OmpA_C-like"/>
    <property type="match status" value="1"/>
</dbReference>
<feature type="signal peptide" evidence="5">
    <location>
        <begin position="1"/>
        <end position="19"/>
    </location>
</feature>
<dbReference type="InterPro" id="IPR036737">
    <property type="entry name" value="OmpA-like_sf"/>
</dbReference>
<evidence type="ECO:0000256" key="2">
    <source>
        <dbReference type="ARBA" id="ARBA00023136"/>
    </source>
</evidence>
<evidence type="ECO:0000259" key="6">
    <source>
        <dbReference type="PROSITE" id="PS51123"/>
    </source>
</evidence>
<dbReference type="SUPFAM" id="SSF103088">
    <property type="entry name" value="OmpA-like"/>
    <property type="match status" value="1"/>
</dbReference>
<dbReference type="Pfam" id="PF00691">
    <property type="entry name" value="OmpA"/>
    <property type="match status" value="1"/>
</dbReference>
<dbReference type="OrthoDB" id="6905929at2"/>
<dbReference type="Proteomes" id="UP000037600">
    <property type="component" value="Unassembled WGS sequence"/>
</dbReference>
<feature type="domain" description="OmpA-like" evidence="6">
    <location>
        <begin position="172"/>
        <end position="289"/>
    </location>
</feature>
<dbReference type="InterPro" id="IPR050330">
    <property type="entry name" value="Bact_OuterMem_StrucFunc"/>
</dbReference>
<keyword evidence="3" id="KW-0998">Cell outer membrane</keyword>
<evidence type="ECO:0000256" key="1">
    <source>
        <dbReference type="ARBA" id="ARBA00004442"/>
    </source>
</evidence>
<proteinExistence type="predicted"/>
<feature type="chain" id="PRO_5005298621" evidence="5">
    <location>
        <begin position="20"/>
        <end position="289"/>
    </location>
</feature>
<dbReference type="Gene3D" id="2.60.40.2540">
    <property type="match status" value="1"/>
</dbReference>
<gene>
    <name evidence="7" type="ORF">XM47_08695</name>
</gene>
<dbReference type="PANTHER" id="PTHR30329">
    <property type="entry name" value="STATOR ELEMENT OF FLAGELLAR MOTOR COMPLEX"/>
    <property type="match status" value="1"/>
</dbReference>
<dbReference type="EMBL" id="LAZL01000011">
    <property type="protein sequence ID" value="KMT65424.1"/>
    <property type="molecule type" value="Genomic_DNA"/>
</dbReference>
<evidence type="ECO:0000256" key="5">
    <source>
        <dbReference type="SAM" id="SignalP"/>
    </source>
</evidence>
<accession>A0A0J8GVT1</accession>
<evidence type="ECO:0000256" key="3">
    <source>
        <dbReference type="ARBA" id="ARBA00023237"/>
    </source>
</evidence>
<dbReference type="PATRIC" id="fig|1513271.3.peg.1773"/>
<protein>
    <submittedName>
        <fullName evidence="7">Membrane protein</fullName>
    </submittedName>
</protein>
<dbReference type="InterPro" id="IPR006665">
    <property type="entry name" value="OmpA-like"/>
</dbReference>
<keyword evidence="5" id="KW-0732">Signal</keyword>
<dbReference type="InterPro" id="IPR006664">
    <property type="entry name" value="OMP_bac"/>
</dbReference>
<dbReference type="GO" id="GO:0009279">
    <property type="term" value="C:cell outer membrane"/>
    <property type="evidence" value="ECO:0007669"/>
    <property type="project" value="UniProtKB-SubCell"/>
</dbReference>
<organism evidence="7 8">
    <name type="scientific">Catenovulum maritimum</name>
    <dbReference type="NCBI Taxonomy" id="1513271"/>
    <lineage>
        <taxon>Bacteria</taxon>
        <taxon>Pseudomonadati</taxon>
        <taxon>Pseudomonadota</taxon>
        <taxon>Gammaproteobacteria</taxon>
        <taxon>Alteromonadales</taxon>
        <taxon>Alteromonadaceae</taxon>
        <taxon>Catenovulum</taxon>
    </lineage>
</organism>
<dbReference type="RefSeq" id="WP_048691676.1">
    <property type="nucleotide sequence ID" value="NZ_KQ130488.1"/>
</dbReference>
<dbReference type="InterPro" id="IPR041544">
    <property type="entry name" value="MotY_N"/>
</dbReference>
<dbReference type="PROSITE" id="PS51123">
    <property type="entry name" value="OMPA_2"/>
    <property type="match status" value="1"/>
</dbReference>
<sequence>MKKYLPLGILISLSCSAHSAVRQYSADLDSSMWKASNTARLECQLEHNIPRYGKALFVSRASKSLNLNFALDMFKLPDNYSFAKVESVAPSFKPGVAAKQISQMQLLKQFDGELEKKAAWTMISELEKGFNPTFYYQDWYSDFDKISVSINSANFHKAYDEFLVCLDNLLPYSFDDISFTVLTYQSNTAQLSKSSQKRLNMIAEYLKQDPSLELVLVDAFTDSYGGRWHNQELSKKRAQTIKTFFTEAGVDAARVETQGFGEKRHIASNSNVIERAKNRRVVIRMDKND</sequence>
<dbReference type="PRINTS" id="PR01021">
    <property type="entry name" value="OMPADOMAIN"/>
</dbReference>
<comment type="caution">
    <text evidence="7">The sequence shown here is derived from an EMBL/GenBank/DDBJ whole genome shotgun (WGS) entry which is preliminary data.</text>
</comment>
<name>A0A0J8GVT1_9ALTE</name>
<dbReference type="PROSITE" id="PS51257">
    <property type="entry name" value="PROKAR_LIPOPROTEIN"/>
    <property type="match status" value="1"/>
</dbReference>
<evidence type="ECO:0000313" key="8">
    <source>
        <dbReference type="Proteomes" id="UP000037600"/>
    </source>
</evidence>
<reference evidence="7 8" key="1">
    <citation type="submission" date="2015-04" db="EMBL/GenBank/DDBJ databases">
        <title>Draft Genome Sequence of the Novel Agar-Digesting Marine Bacterium Q1.</title>
        <authorList>
            <person name="Li Y."/>
            <person name="Li D."/>
            <person name="Chen G."/>
            <person name="Du Z."/>
        </authorList>
    </citation>
    <scope>NUCLEOTIDE SEQUENCE [LARGE SCALE GENOMIC DNA]</scope>
    <source>
        <strain evidence="7 8">Q1</strain>
    </source>
</reference>
<dbReference type="Pfam" id="PF18393">
    <property type="entry name" value="MotY_N"/>
    <property type="match status" value="1"/>
</dbReference>
<comment type="subcellular location">
    <subcellularLocation>
        <location evidence="1">Cell outer membrane</location>
    </subcellularLocation>
</comment>
<evidence type="ECO:0000256" key="4">
    <source>
        <dbReference type="PROSITE-ProRule" id="PRU00473"/>
    </source>
</evidence>
<dbReference type="PRINTS" id="PR01023">
    <property type="entry name" value="NAFLGMOTY"/>
</dbReference>
<keyword evidence="2 4" id="KW-0472">Membrane</keyword>
<dbReference type="Gene3D" id="3.30.1330.60">
    <property type="entry name" value="OmpA-like domain"/>
    <property type="match status" value="1"/>
</dbReference>
<dbReference type="STRING" id="1513271.XM47_08695"/>